<reference evidence="2" key="1">
    <citation type="submission" date="2019-03" db="EMBL/GenBank/DDBJ databases">
        <title>Genome sequencing and reference-guided assembly of Black Bengal Goat (Capra hircus).</title>
        <authorList>
            <person name="Siddiki A.Z."/>
            <person name="Baten A."/>
            <person name="Billah M."/>
            <person name="Alam M.A.U."/>
            <person name="Shawrob K.S.M."/>
            <person name="Saha S."/>
            <person name="Chowdhury M."/>
            <person name="Rahman A.H."/>
            <person name="Stear M."/>
            <person name="Miah G."/>
            <person name="Das G.B."/>
            <person name="Hossain M.M."/>
            <person name="Kumkum M."/>
            <person name="Islam M.S."/>
            <person name="Mollah A.M."/>
            <person name="Ahsan A."/>
            <person name="Tusar F."/>
            <person name="Khan M.K.I."/>
        </authorList>
    </citation>
    <scope>NUCLEOTIDE SEQUENCE [LARGE SCALE GENOMIC DNA]</scope>
</reference>
<accession>A0A8C2S448</accession>
<feature type="region of interest" description="Disordered" evidence="1">
    <location>
        <begin position="25"/>
        <end position="60"/>
    </location>
</feature>
<evidence type="ECO:0000313" key="2">
    <source>
        <dbReference type="Ensembl" id="ENSCHIP00010037523.1"/>
    </source>
</evidence>
<evidence type="ECO:0000256" key="1">
    <source>
        <dbReference type="SAM" id="MobiDB-lite"/>
    </source>
</evidence>
<proteinExistence type="predicted"/>
<dbReference type="AlphaFoldDB" id="A0A8C2S448"/>
<sequence>LFLYDLHFLCLVKEIFLGTVRKTEEPLGLPSRSWPKGERGKQKSARMGTTLRKTEMPLQSSHRKQKALGMLNEVYLFDSSVLLVTLLFEILFLNQIL</sequence>
<reference evidence="2" key="2">
    <citation type="submission" date="2025-08" db="UniProtKB">
        <authorList>
            <consortium name="Ensembl"/>
        </authorList>
    </citation>
    <scope>IDENTIFICATION</scope>
</reference>
<protein>
    <submittedName>
        <fullName evidence="2">Uncharacterized protein</fullName>
    </submittedName>
</protein>
<name>A0A8C2S448_CAPHI</name>
<dbReference type="Ensembl" id="ENSCHIT00010052625.1">
    <property type="protein sequence ID" value="ENSCHIP00010037523.1"/>
    <property type="gene ID" value="ENSCHIG00010027852.1"/>
</dbReference>
<organism evidence="2">
    <name type="scientific">Capra hircus</name>
    <name type="common">Goat</name>
    <dbReference type="NCBI Taxonomy" id="9925"/>
    <lineage>
        <taxon>Eukaryota</taxon>
        <taxon>Metazoa</taxon>
        <taxon>Chordata</taxon>
        <taxon>Craniata</taxon>
        <taxon>Vertebrata</taxon>
        <taxon>Euteleostomi</taxon>
        <taxon>Mammalia</taxon>
        <taxon>Eutheria</taxon>
        <taxon>Laurasiatheria</taxon>
        <taxon>Artiodactyla</taxon>
        <taxon>Ruminantia</taxon>
        <taxon>Pecora</taxon>
        <taxon>Bovidae</taxon>
        <taxon>Caprinae</taxon>
        <taxon>Capra</taxon>
    </lineage>
</organism>